<name>A0ABR1DPR6_NECAM</name>
<dbReference type="Proteomes" id="UP001303046">
    <property type="component" value="Unassembled WGS sequence"/>
</dbReference>
<sequence>MCNAGLVQAVAAGSVIPLPGFLARMATITPGPPDAMGCTGLTITCPAGMGNLMLFNLGVPALVAPVLGGITAALTCNADGSWRTNNLPMAQIGMSITRVWCLTPLGVLPPGGMPGIPGLPAMPALPGAMIPAPG</sequence>
<evidence type="ECO:0000313" key="2">
    <source>
        <dbReference type="Proteomes" id="UP001303046"/>
    </source>
</evidence>
<comment type="caution">
    <text evidence="1">The sequence shown here is derived from an EMBL/GenBank/DDBJ whole genome shotgun (WGS) entry which is preliminary data.</text>
</comment>
<accession>A0ABR1DPR6</accession>
<dbReference type="EMBL" id="JAVFWL010000004">
    <property type="protein sequence ID" value="KAK6752413.1"/>
    <property type="molecule type" value="Genomic_DNA"/>
</dbReference>
<evidence type="ECO:0000313" key="1">
    <source>
        <dbReference type="EMBL" id="KAK6752413.1"/>
    </source>
</evidence>
<evidence type="ECO:0008006" key="3">
    <source>
        <dbReference type="Google" id="ProtNLM"/>
    </source>
</evidence>
<keyword evidence="2" id="KW-1185">Reference proteome</keyword>
<proteinExistence type="predicted"/>
<reference evidence="1 2" key="1">
    <citation type="submission" date="2023-08" db="EMBL/GenBank/DDBJ databases">
        <title>A Necator americanus chromosomal reference genome.</title>
        <authorList>
            <person name="Ilik V."/>
            <person name="Petrzelkova K.J."/>
            <person name="Pardy F."/>
            <person name="Fuh T."/>
            <person name="Niatou-Singa F.S."/>
            <person name="Gouil Q."/>
            <person name="Baker L."/>
            <person name="Ritchie M.E."/>
            <person name="Jex A.R."/>
            <person name="Gazzola D."/>
            <person name="Li H."/>
            <person name="Toshio Fujiwara R."/>
            <person name="Zhan B."/>
            <person name="Aroian R.V."/>
            <person name="Pafco B."/>
            <person name="Schwarz E.M."/>
        </authorList>
    </citation>
    <scope>NUCLEOTIDE SEQUENCE [LARGE SCALE GENOMIC DNA]</scope>
    <source>
        <strain evidence="1 2">Aroian</strain>
        <tissue evidence="1">Whole animal</tissue>
    </source>
</reference>
<organism evidence="1 2">
    <name type="scientific">Necator americanus</name>
    <name type="common">Human hookworm</name>
    <dbReference type="NCBI Taxonomy" id="51031"/>
    <lineage>
        <taxon>Eukaryota</taxon>
        <taxon>Metazoa</taxon>
        <taxon>Ecdysozoa</taxon>
        <taxon>Nematoda</taxon>
        <taxon>Chromadorea</taxon>
        <taxon>Rhabditida</taxon>
        <taxon>Rhabditina</taxon>
        <taxon>Rhabditomorpha</taxon>
        <taxon>Strongyloidea</taxon>
        <taxon>Ancylostomatidae</taxon>
        <taxon>Bunostominae</taxon>
        <taxon>Necator</taxon>
    </lineage>
</organism>
<gene>
    <name evidence="1" type="primary">Necator_chrIV.g16986</name>
    <name evidence="1" type="ORF">RB195_003688</name>
</gene>
<protein>
    <recommendedName>
        <fullName evidence="3">DUF4280 domain-containing protein</fullName>
    </recommendedName>
</protein>